<dbReference type="GO" id="GO:0003723">
    <property type="term" value="F:RNA binding"/>
    <property type="evidence" value="ECO:0007669"/>
    <property type="project" value="TreeGrafter"/>
</dbReference>
<dbReference type="Pfam" id="PF07717">
    <property type="entry name" value="OB_NTP_bind"/>
    <property type="match status" value="1"/>
</dbReference>
<dbReference type="InterPro" id="IPR048333">
    <property type="entry name" value="HA2_WH"/>
</dbReference>
<dbReference type="GO" id="GO:0006397">
    <property type="term" value="P:mRNA processing"/>
    <property type="evidence" value="ECO:0007669"/>
    <property type="project" value="UniProtKB-KW"/>
</dbReference>
<keyword evidence="6" id="KW-0067">ATP-binding</keyword>
<feature type="domain" description="Helicase C-terminal" evidence="9">
    <location>
        <begin position="1"/>
        <end position="122"/>
    </location>
</feature>
<keyword evidence="11" id="KW-1185">Reference proteome</keyword>
<dbReference type="InterPro" id="IPR001650">
    <property type="entry name" value="Helicase_C-like"/>
</dbReference>
<dbReference type="Pfam" id="PF04408">
    <property type="entry name" value="WHD_HA2"/>
    <property type="match status" value="1"/>
</dbReference>
<accession>A0AAD9XD90</accession>
<proteinExistence type="predicted"/>
<gene>
    <name evidence="10" type="ORF">Ddye_010280</name>
</gene>
<dbReference type="GO" id="GO:0071013">
    <property type="term" value="C:catalytic step 2 spliceosome"/>
    <property type="evidence" value="ECO:0007669"/>
    <property type="project" value="TreeGrafter"/>
</dbReference>
<dbReference type="Proteomes" id="UP001280121">
    <property type="component" value="Unassembled WGS sequence"/>
</dbReference>
<dbReference type="FunFam" id="1.20.120.1080:FF:000001">
    <property type="entry name" value="Pre-mRNA-splicing factor ATP-dependent RNA helicase"/>
    <property type="match status" value="1"/>
</dbReference>
<dbReference type="PANTHER" id="PTHR18934">
    <property type="entry name" value="ATP-DEPENDENT RNA HELICASE"/>
    <property type="match status" value="1"/>
</dbReference>
<dbReference type="GO" id="GO:0003724">
    <property type="term" value="F:RNA helicase activity"/>
    <property type="evidence" value="ECO:0007669"/>
    <property type="project" value="UniProtKB-EC"/>
</dbReference>
<dbReference type="GO" id="GO:0008380">
    <property type="term" value="P:RNA splicing"/>
    <property type="evidence" value="ECO:0007669"/>
    <property type="project" value="UniProtKB-KW"/>
</dbReference>
<dbReference type="SUPFAM" id="SSF52540">
    <property type="entry name" value="P-loop containing nucleoside triphosphate hydrolases"/>
    <property type="match status" value="1"/>
</dbReference>
<dbReference type="PROSITE" id="PS51194">
    <property type="entry name" value="HELICASE_CTER"/>
    <property type="match status" value="1"/>
</dbReference>
<dbReference type="Pfam" id="PF21010">
    <property type="entry name" value="HA2_C"/>
    <property type="match status" value="1"/>
</dbReference>
<comment type="caution">
    <text evidence="10">The sequence shown here is derived from an EMBL/GenBank/DDBJ whole genome shotgun (WGS) entry which is preliminary data.</text>
</comment>
<reference evidence="10" key="1">
    <citation type="journal article" date="2023" name="Plant J.">
        <title>Genome sequences and population genomics provide insights into the demographic history, inbreeding, and mutation load of two 'living fossil' tree species of Dipteronia.</title>
        <authorList>
            <person name="Feng Y."/>
            <person name="Comes H.P."/>
            <person name="Chen J."/>
            <person name="Zhu S."/>
            <person name="Lu R."/>
            <person name="Zhang X."/>
            <person name="Li P."/>
            <person name="Qiu J."/>
            <person name="Olsen K.M."/>
            <person name="Qiu Y."/>
        </authorList>
    </citation>
    <scope>NUCLEOTIDE SEQUENCE</scope>
    <source>
        <strain evidence="10">KIB01</strain>
    </source>
</reference>
<evidence type="ECO:0000256" key="6">
    <source>
        <dbReference type="ARBA" id="ARBA00022840"/>
    </source>
</evidence>
<dbReference type="InterPro" id="IPR027417">
    <property type="entry name" value="P-loop_NTPase"/>
</dbReference>
<evidence type="ECO:0000259" key="9">
    <source>
        <dbReference type="PROSITE" id="PS51194"/>
    </source>
</evidence>
<evidence type="ECO:0000313" key="11">
    <source>
        <dbReference type="Proteomes" id="UP001280121"/>
    </source>
</evidence>
<dbReference type="EC" id="3.6.4.13" evidence="1"/>
<evidence type="ECO:0000313" key="10">
    <source>
        <dbReference type="EMBL" id="KAK2657228.1"/>
    </source>
</evidence>
<keyword evidence="7" id="KW-0508">mRNA splicing</keyword>
<dbReference type="Gene3D" id="3.40.50.300">
    <property type="entry name" value="P-loop containing nucleotide triphosphate hydrolases"/>
    <property type="match status" value="1"/>
</dbReference>
<sequence>MRCLGSRIAELITCPIYANLPAQLQTKIFDPVPDGVRKVVLATNIAETSLTVDGINLGIDDLTNFDFIDPPLVESLIKALEPLFALGALNKYCELTKTGRRMAEFPLDPMLSKVIVASDKYVCSNEIITIVAMLSVGNSIFYCPKDKKVHANNARMNFHLGNVGDHISLLRVYNSWRECNYSIQWCHENYIRAKSMKRARDPARGSLKKVEIENKSDPNDLDSIRKAITSGFFPHCARLQKKWILPDRKTSTKNYPSSGLAQELPQWVVYHKLVLTTKEYMRQVTQLKPEWLVEIAPRYYQLKDVEDPASKKDDSSSKNGRKSVLGRHYYYKCIIWIMLRKYYNYSSFMPQTKLLCLLGPLFLCRLRSLQDCLVDPSKDCDSLGSGSGGFGFYC</sequence>
<keyword evidence="5" id="KW-0347">Helicase</keyword>
<evidence type="ECO:0000256" key="1">
    <source>
        <dbReference type="ARBA" id="ARBA00012552"/>
    </source>
</evidence>
<keyword evidence="4" id="KW-0378">Hydrolase</keyword>
<dbReference type="GO" id="GO:0005524">
    <property type="term" value="F:ATP binding"/>
    <property type="evidence" value="ECO:0007669"/>
    <property type="project" value="UniProtKB-KW"/>
</dbReference>
<dbReference type="GO" id="GO:0016787">
    <property type="term" value="F:hydrolase activity"/>
    <property type="evidence" value="ECO:0007669"/>
    <property type="project" value="UniProtKB-KW"/>
</dbReference>
<keyword evidence="2" id="KW-0507">mRNA processing</keyword>
<dbReference type="InterPro" id="IPR011709">
    <property type="entry name" value="DEAD-box_helicase_OB_fold"/>
</dbReference>
<evidence type="ECO:0000256" key="5">
    <source>
        <dbReference type="ARBA" id="ARBA00022806"/>
    </source>
</evidence>
<name>A0AAD9XD90_9ROSI</name>
<dbReference type="PANTHER" id="PTHR18934:SF83">
    <property type="entry name" value="PRE-MRNA-SPLICING FACTOR ATP-DEPENDENT RNA HELICASE DHX16"/>
    <property type="match status" value="1"/>
</dbReference>
<dbReference type="EMBL" id="JANJYI010000003">
    <property type="protein sequence ID" value="KAK2657228.1"/>
    <property type="molecule type" value="Genomic_DNA"/>
</dbReference>
<protein>
    <recommendedName>
        <fullName evidence="1">RNA helicase</fullName>
        <ecNumber evidence="1">3.6.4.13</ecNumber>
    </recommendedName>
</protein>
<dbReference type="Gene3D" id="1.20.120.1080">
    <property type="match status" value="1"/>
</dbReference>
<organism evidence="10 11">
    <name type="scientific">Dipteronia dyeriana</name>
    <dbReference type="NCBI Taxonomy" id="168575"/>
    <lineage>
        <taxon>Eukaryota</taxon>
        <taxon>Viridiplantae</taxon>
        <taxon>Streptophyta</taxon>
        <taxon>Embryophyta</taxon>
        <taxon>Tracheophyta</taxon>
        <taxon>Spermatophyta</taxon>
        <taxon>Magnoliopsida</taxon>
        <taxon>eudicotyledons</taxon>
        <taxon>Gunneridae</taxon>
        <taxon>Pentapetalae</taxon>
        <taxon>rosids</taxon>
        <taxon>malvids</taxon>
        <taxon>Sapindales</taxon>
        <taxon>Sapindaceae</taxon>
        <taxon>Hippocastanoideae</taxon>
        <taxon>Acereae</taxon>
        <taxon>Dipteronia</taxon>
    </lineage>
</organism>
<keyword evidence="3" id="KW-0547">Nucleotide-binding</keyword>
<dbReference type="SMART" id="SM00847">
    <property type="entry name" value="HA2"/>
    <property type="match status" value="1"/>
</dbReference>
<evidence type="ECO:0000256" key="2">
    <source>
        <dbReference type="ARBA" id="ARBA00022664"/>
    </source>
</evidence>
<dbReference type="AlphaFoldDB" id="A0AAD9XD90"/>
<comment type="catalytic activity">
    <reaction evidence="8">
        <text>ATP + H2O = ADP + phosphate + H(+)</text>
        <dbReference type="Rhea" id="RHEA:13065"/>
        <dbReference type="ChEBI" id="CHEBI:15377"/>
        <dbReference type="ChEBI" id="CHEBI:15378"/>
        <dbReference type="ChEBI" id="CHEBI:30616"/>
        <dbReference type="ChEBI" id="CHEBI:43474"/>
        <dbReference type="ChEBI" id="CHEBI:456216"/>
        <dbReference type="EC" id="3.6.4.13"/>
    </reaction>
</comment>
<evidence type="ECO:0000256" key="4">
    <source>
        <dbReference type="ARBA" id="ARBA00022801"/>
    </source>
</evidence>
<evidence type="ECO:0000256" key="8">
    <source>
        <dbReference type="ARBA" id="ARBA00047984"/>
    </source>
</evidence>
<evidence type="ECO:0000256" key="3">
    <source>
        <dbReference type="ARBA" id="ARBA00022741"/>
    </source>
</evidence>
<evidence type="ECO:0000256" key="7">
    <source>
        <dbReference type="ARBA" id="ARBA00023187"/>
    </source>
</evidence>
<dbReference type="InterPro" id="IPR007502">
    <property type="entry name" value="Helicase-assoc_dom"/>
</dbReference>